<dbReference type="GO" id="GO:0051959">
    <property type="term" value="F:dynein light intermediate chain binding"/>
    <property type="evidence" value="ECO:0007669"/>
    <property type="project" value="InterPro"/>
</dbReference>
<dbReference type="EnsemblMetazoa" id="AMAM011462-RA">
    <property type="protein sequence ID" value="AMAM011462-PA"/>
    <property type="gene ID" value="AMAM011462"/>
</dbReference>
<dbReference type="InterPro" id="IPR026983">
    <property type="entry name" value="DHC"/>
</dbReference>
<dbReference type="GO" id="GO:0097729">
    <property type="term" value="C:9+2 motile cilium"/>
    <property type="evidence" value="ECO:0007669"/>
    <property type="project" value="TreeGrafter"/>
</dbReference>
<dbReference type="GO" id="GO:0008569">
    <property type="term" value="F:minus-end-directed microtubule motor activity"/>
    <property type="evidence" value="ECO:0007669"/>
    <property type="project" value="TreeGrafter"/>
</dbReference>
<dbReference type="InterPro" id="IPR035699">
    <property type="entry name" value="AAA_6"/>
</dbReference>
<feature type="domain" description="Dynein heavy chain hydrolytic ATP-binding dynein motor region" evidence="2">
    <location>
        <begin position="87"/>
        <end position="203"/>
    </location>
</feature>
<dbReference type="GO" id="GO:0045505">
    <property type="term" value="F:dynein intermediate chain binding"/>
    <property type="evidence" value="ECO:0007669"/>
    <property type="project" value="InterPro"/>
</dbReference>
<dbReference type="VEuPathDB" id="VectorBase:AMAM011462"/>
<dbReference type="GO" id="GO:0005524">
    <property type="term" value="F:ATP binding"/>
    <property type="evidence" value="ECO:0007669"/>
    <property type="project" value="InterPro"/>
</dbReference>
<evidence type="ECO:0000313" key="4">
    <source>
        <dbReference type="Proteomes" id="UP000075901"/>
    </source>
</evidence>
<dbReference type="Pfam" id="PF12774">
    <property type="entry name" value="AAA_6"/>
    <property type="match status" value="1"/>
</dbReference>
<dbReference type="InterPro" id="IPR027417">
    <property type="entry name" value="P-loop_NTPase"/>
</dbReference>
<dbReference type="Proteomes" id="UP000075901">
    <property type="component" value="Unassembled WGS sequence"/>
</dbReference>
<proteinExistence type="predicted"/>
<dbReference type="Gene3D" id="3.40.50.300">
    <property type="entry name" value="P-loop containing nucleotide triphosphate hydrolases"/>
    <property type="match status" value="1"/>
</dbReference>
<dbReference type="AlphaFoldDB" id="A0A182SQM5"/>
<feature type="region of interest" description="Disordered" evidence="1">
    <location>
        <begin position="203"/>
        <end position="229"/>
    </location>
</feature>
<dbReference type="PANTHER" id="PTHR10676">
    <property type="entry name" value="DYNEIN HEAVY CHAIN FAMILY PROTEIN"/>
    <property type="match status" value="1"/>
</dbReference>
<reference evidence="3" key="2">
    <citation type="submission" date="2020-05" db="UniProtKB">
        <authorList>
            <consortium name="EnsemblMetazoa"/>
        </authorList>
    </citation>
    <scope>IDENTIFICATION</scope>
    <source>
        <strain evidence="3">maculatus3</strain>
    </source>
</reference>
<protein>
    <recommendedName>
        <fullName evidence="2">Dynein heavy chain hydrolytic ATP-binding dynein motor region domain-containing protein</fullName>
    </recommendedName>
</protein>
<evidence type="ECO:0000313" key="3">
    <source>
        <dbReference type="EnsemblMetazoa" id="AMAM011462-PA"/>
    </source>
</evidence>
<dbReference type="Gene3D" id="1.20.58.1120">
    <property type="match status" value="1"/>
</dbReference>
<sequence>MLRALHTKLLEELTASASNDTEERWQSKKLRDLLVLELNARDLIGQLCRRKELHGLETFEWVSQLQSYWHPTGRKCFVQLLNTRLFYGYECKRSTEPMLLTPVSERARMATVCALNFRQIPLLLSTSGGCGGRQVLLESLAHSLGAFLLTVECDENLPLENLTRIVNGIKMIGGWLVFRCFERLPSTIVAQIGDNARETIAAQREPAATRSPTGRRPNNWIGRCSVPYT</sequence>
<organism evidence="3 4">
    <name type="scientific">Anopheles maculatus</name>
    <dbReference type="NCBI Taxonomy" id="74869"/>
    <lineage>
        <taxon>Eukaryota</taxon>
        <taxon>Metazoa</taxon>
        <taxon>Ecdysozoa</taxon>
        <taxon>Arthropoda</taxon>
        <taxon>Hexapoda</taxon>
        <taxon>Insecta</taxon>
        <taxon>Pterygota</taxon>
        <taxon>Neoptera</taxon>
        <taxon>Endopterygota</taxon>
        <taxon>Diptera</taxon>
        <taxon>Nematocera</taxon>
        <taxon>Culicoidea</taxon>
        <taxon>Culicidae</taxon>
        <taxon>Anophelinae</taxon>
        <taxon>Anopheles</taxon>
        <taxon>Anopheles maculatus group</taxon>
    </lineage>
</organism>
<reference evidence="4" key="1">
    <citation type="submission" date="2013-09" db="EMBL/GenBank/DDBJ databases">
        <title>The Genome Sequence of Anopheles maculatus species B.</title>
        <authorList>
            <consortium name="The Broad Institute Genomics Platform"/>
            <person name="Neafsey D.E."/>
            <person name="Besansky N."/>
            <person name="Howell P."/>
            <person name="Walton C."/>
            <person name="Young S.K."/>
            <person name="Zeng Q."/>
            <person name="Gargeya S."/>
            <person name="Fitzgerald M."/>
            <person name="Haas B."/>
            <person name="Abouelleil A."/>
            <person name="Allen A.W."/>
            <person name="Alvarado L."/>
            <person name="Arachchi H.M."/>
            <person name="Berlin A.M."/>
            <person name="Chapman S.B."/>
            <person name="Gainer-Dewar J."/>
            <person name="Goldberg J."/>
            <person name="Griggs A."/>
            <person name="Gujja S."/>
            <person name="Hansen M."/>
            <person name="Howarth C."/>
            <person name="Imamovic A."/>
            <person name="Ireland A."/>
            <person name="Larimer J."/>
            <person name="McCowan C."/>
            <person name="Murphy C."/>
            <person name="Pearson M."/>
            <person name="Poon T.W."/>
            <person name="Priest M."/>
            <person name="Roberts A."/>
            <person name="Saif S."/>
            <person name="Shea T."/>
            <person name="Sisk P."/>
            <person name="Sykes S."/>
            <person name="Wortman J."/>
            <person name="Nusbaum C."/>
            <person name="Birren B."/>
        </authorList>
    </citation>
    <scope>NUCLEOTIDE SEQUENCE [LARGE SCALE GENOMIC DNA]</scope>
    <source>
        <strain evidence="4">maculatus3</strain>
    </source>
</reference>
<dbReference type="GO" id="GO:0060294">
    <property type="term" value="P:cilium movement involved in cell motility"/>
    <property type="evidence" value="ECO:0007669"/>
    <property type="project" value="TreeGrafter"/>
</dbReference>
<evidence type="ECO:0000256" key="1">
    <source>
        <dbReference type="SAM" id="MobiDB-lite"/>
    </source>
</evidence>
<evidence type="ECO:0000259" key="2">
    <source>
        <dbReference type="Pfam" id="PF12774"/>
    </source>
</evidence>
<dbReference type="GO" id="GO:0005930">
    <property type="term" value="C:axoneme"/>
    <property type="evidence" value="ECO:0007669"/>
    <property type="project" value="TreeGrafter"/>
</dbReference>
<dbReference type="GO" id="GO:0030286">
    <property type="term" value="C:dynein complex"/>
    <property type="evidence" value="ECO:0007669"/>
    <property type="project" value="InterPro"/>
</dbReference>
<accession>A0A182SQM5</accession>
<keyword evidence="4" id="KW-1185">Reference proteome</keyword>
<name>A0A182SQM5_9DIPT</name>
<dbReference type="PANTHER" id="PTHR10676:SF183">
    <property type="entry name" value="DYNEIN AXONEMAL HEAVY CHAIN 2"/>
    <property type="match status" value="1"/>
</dbReference>